<name>C9LFU8_9BACT</name>
<dbReference type="Proteomes" id="UP000003460">
    <property type="component" value="Unassembled WGS sequence"/>
</dbReference>
<gene>
    <name evidence="1" type="ORF">GCWU000325_01086</name>
</gene>
<comment type="caution">
    <text evidence="1">The sequence shown here is derived from an EMBL/GenBank/DDBJ whole genome shotgun (WGS) entry which is preliminary data.</text>
</comment>
<organism evidence="1 2">
    <name type="scientific">Alloprevotella tannerae ATCC 51259</name>
    <dbReference type="NCBI Taxonomy" id="626522"/>
    <lineage>
        <taxon>Bacteria</taxon>
        <taxon>Pseudomonadati</taxon>
        <taxon>Bacteroidota</taxon>
        <taxon>Bacteroidia</taxon>
        <taxon>Bacteroidales</taxon>
        <taxon>Prevotellaceae</taxon>
        <taxon>Alloprevotella</taxon>
    </lineage>
</organism>
<dbReference type="EMBL" id="ACIJ02000018">
    <property type="protein sequence ID" value="EEX71556.1"/>
    <property type="molecule type" value="Genomic_DNA"/>
</dbReference>
<accession>C9LFU8</accession>
<evidence type="ECO:0000313" key="2">
    <source>
        <dbReference type="Proteomes" id="UP000003460"/>
    </source>
</evidence>
<dbReference type="HOGENOM" id="CLU_3028596_0_0_10"/>
<dbReference type="AlphaFoldDB" id="C9LFU8"/>
<reference evidence="1" key="1">
    <citation type="submission" date="2009-09" db="EMBL/GenBank/DDBJ databases">
        <authorList>
            <person name="Weinstock G."/>
            <person name="Sodergren E."/>
            <person name="Clifton S."/>
            <person name="Fulton L."/>
            <person name="Fulton B."/>
            <person name="Courtney L."/>
            <person name="Fronick C."/>
            <person name="Harrison M."/>
            <person name="Strong C."/>
            <person name="Farmer C."/>
            <person name="Delahaunty K."/>
            <person name="Markovic C."/>
            <person name="Hall O."/>
            <person name="Minx P."/>
            <person name="Tomlinson C."/>
            <person name="Mitreva M."/>
            <person name="Nelson J."/>
            <person name="Hou S."/>
            <person name="Wollam A."/>
            <person name="Pepin K.H."/>
            <person name="Johnson M."/>
            <person name="Bhonagiri V."/>
            <person name="Nash W.E."/>
            <person name="Warren W."/>
            <person name="Chinwalla A."/>
            <person name="Mardis E.R."/>
            <person name="Wilson R.K."/>
        </authorList>
    </citation>
    <scope>NUCLEOTIDE SEQUENCE [LARGE SCALE GENOMIC DNA]</scope>
    <source>
        <strain evidence="1">ATCC 51259</strain>
    </source>
</reference>
<evidence type="ECO:0000313" key="1">
    <source>
        <dbReference type="EMBL" id="EEX71556.1"/>
    </source>
</evidence>
<dbReference type="STRING" id="626522.GCWU000325_01086"/>
<sequence>MRRKSKGRTTSYGRSGAEKRGQHFFISALFSPLCLPFFRLYRNFAAIRRTNTVLP</sequence>
<protein>
    <submittedName>
        <fullName evidence="1">Uncharacterized protein</fullName>
    </submittedName>
</protein>
<keyword evidence="2" id="KW-1185">Reference proteome</keyword>
<proteinExistence type="predicted"/>